<evidence type="ECO:0000313" key="5">
    <source>
        <dbReference type="Proteomes" id="UP000576969"/>
    </source>
</evidence>
<dbReference type="InterPro" id="IPR036663">
    <property type="entry name" value="Fumarylacetoacetase_C_sf"/>
</dbReference>
<gene>
    <name evidence="4" type="ORF">BJ991_000432</name>
</gene>
<feature type="domain" description="Fumarylacetoacetase-like C-terminal" evidence="3">
    <location>
        <begin position="73"/>
        <end position="276"/>
    </location>
</feature>
<dbReference type="GO" id="GO:0003824">
    <property type="term" value="F:catalytic activity"/>
    <property type="evidence" value="ECO:0007669"/>
    <property type="project" value="InterPro"/>
</dbReference>
<comment type="caution">
    <text evidence="4">The sequence shown here is derived from an EMBL/GenBank/DDBJ whole genome shotgun (WGS) entry which is preliminary data.</text>
</comment>
<evidence type="ECO:0000259" key="3">
    <source>
        <dbReference type="Pfam" id="PF01557"/>
    </source>
</evidence>
<dbReference type="GO" id="GO:0044281">
    <property type="term" value="P:small molecule metabolic process"/>
    <property type="evidence" value="ECO:0007669"/>
    <property type="project" value="UniProtKB-ARBA"/>
</dbReference>
<dbReference type="InterPro" id="IPR011234">
    <property type="entry name" value="Fumarylacetoacetase-like_C"/>
</dbReference>
<dbReference type="Pfam" id="PF01557">
    <property type="entry name" value="FAA_hydrolase"/>
    <property type="match status" value="1"/>
</dbReference>
<dbReference type="AlphaFoldDB" id="A0A7Y9GL16"/>
<dbReference type="Proteomes" id="UP000576969">
    <property type="component" value="Unassembled WGS sequence"/>
</dbReference>
<evidence type="ECO:0000256" key="1">
    <source>
        <dbReference type="ARBA" id="ARBA00010211"/>
    </source>
</evidence>
<dbReference type="EMBL" id="JACCBV010000001">
    <property type="protein sequence ID" value="NYE18404.1"/>
    <property type="molecule type" value="Genomic_DNA"/>
</dbReference>
<name>A0A7Y9GL16_9MICO</name>
<evidence type="ECO:0000256" key="2">
    <source>
        <dbReference type="ARBA" id="ARBA00022723"/>
    </source>
</evidence>
<accession>A0A7Y9GL16</accession>
<keyword evidence="2" id="KW-0479">Metal-binding</keyword>
<sequence>MRLANLAGRLVLVDGDRALDVERSSGGTFSSDPQSVFERWDEFCAWAQAAHVADGERFDPRRLGSPVPSPRQLFAVGLNYRDHVDEVGLAHDVPVVFTKYVSSIAGPYEDIPHPGGEVDWEVELVAVIGRGGHGIREEDAWSHVAGLTIGQDISERITQHVGVTPQFSLGKSFPKFAPMGPVLVTPDELANPDDVALETVVNGETVQSSRTSLMTSSVSRLIVQLSSITTLLPGDAIFTGTPSGVGLGMVPPRYLNVGDELVTRIEGVGELRNRIVAGQAVA</sequence>
<evidence type="ECO:0000313" key="4">
    <source>
        <dbReference type="EMBL" id="NYE18404.1"/>
    </source>
</evidence>
<comment type="similarity">
    <text evidence="1">Belongs to the FAH family.</text>
</comment>
<reference evidence="4 5" key="1">
    <citation type="submission" date="2020-07" db="EMBL/GenBank/DDBJ databases">
        <title>Sequencing the genomes of 1000 actinobacteria strains.</title>
        <authorList>
            <person name="Klenk H.-P."/>
        </authorList>
    </citation>
    <scope>NUCLEOTIDE SEQUENCE [LARGE SCALE GENOMIC DNA]</scope>
    <source>
        <strain evidence="4 5">DSM 24662</strain>
    </source>
</reference>
<dbReference type="PANTHER" id="PTHR42796">
    <property type="entry name" value="FUMARYLACETOACETATE HYDROLASE DOMAIN-CONTAINING PROTEIN 2A-RELATED"/>
    <property type="match status" value="1"/>
</dbReference>
<proteinExistence type="inferred from homology"/>
<dbReference type="GO" id="GO:0046872">
    <property type="term" value="F:metal ion binding"/>
    <property type="evidence" value="ECO:0007669"/>
    <property type="project" value="UniProtKB-KW"/>
</dbReference>
<dbReference type="Gene3D" id="3.90.850.10">
    <property type="entry name" value="Fumarylacetoacetase-like, C-terminal domain"/>
    <property type="match status" value="1"/>
</dbReference>
<organism evidence="4 5">
    <name type="scientific">Microbacterium immunditiarum</name>
    <dbReference type="NCBI Taxonomy" id="337480"/>
    <lineage>
        <taxon>Bacteria</taxon>
        <taxon>Bacillati</taxon>
        <taxon>Actinomycetota</taxon>
        <taxon>Actinomycetes</taxon>
        <taxon>Micrococcales</taxon>
        <taxon>Microbacteriaceae</taxon>
        <taxon>Microbacterium</taxon>
    </lineage>
</organism>
<dbReference type="PANTHER" id="PTHR42796:SF4">
    <property type="entry name" value="FUMARYLACETOACETATE HYDROLASE DOMAIN-CONTAINING PROTEIN 2A"/>
    <property type="match status" value="1"/>
</dbReference>
<dbReference type="RefSeq" id="WP_179487041.1">
    <property type="nucleotide sequence ID" value="NZ_JACCBV010000001.1"/>
</dbReference>
<protein>
    <submittedName>
        <fullName evidence="4">2-keto-4-pentenoate hydratase/2-oxohepta-3-ene-1,7-dioic acid hydratase in catechol pathway</fullName>
    </submittedName>
</protein>
<dbReference type="InterPro" id="IPR051121">
    <property type="entry name" value="FAH"/>
</dbReference>
<dbReference type="SUPFAM" id="SSF56529">
    <property type="entry name" value="FAH"/>
    <property type="match status" value="1"/>
</dbReference>
<keyword evidence="5" id="KW-1185">Reference proteome</keyword>